<dbReference type="EMBL" id="CP002691">
    <property type="protein sequence ID" value="AEE52533.1"/>
    <property type="molecule type" value="Genomic_DNA"/>
</dbReference>
<dbReference type="SUPFAM" id="SSF52172">
    <property type="entry name" value="CheY-like"/>
    <property type="match status" value="1"/>
</dbReference>
<proteinExistence type="predicted"/>
<dbReference type="Gene3D" id="2.40.50.1020">
    <property type="entry name" value="LytTr DNA-binding domain"/>
    <property type="match status" value="1"/>
</dbReference>
<dbReference type="InterPro" id="IPR007492">
    <property type="entry name" value="LytTR_DNA-bd_dom"/>
</dbReference>
<dbReference type="InterPro" id="IPR011006">
    <property type="entry name" value="CheY-like_superfamily"/>
</dbReference>
<dbReference type="AlphaFoldDB" id="F4KWQ0"/>
<dbReference type="eggNOG" id="COG3279">
    <property type="taxonomic scope" value="Bacteria"/>
</dbReference>
<dbReference type="PANTHER" id="PTHR37299">
    <property type="entry name" value="TRANSCRIPTIONAL REGULATOR-RELATED"/>
    <property type="match status" value="1"/>
</dbReference>
<evidence type="ECO:0000313" key="5">
    <source>
        <dbReference type="Proteomes" id="UP000008461"/>
    </source>
</evidence>
<dbReference type="PANTHER" id="PTHR37299:SF1">
    <property type="entry name" value="STAGE 0 SPORULATION PROTEIN A HOMOLOG"/>
    <property type="match status" value="1"/>
</dbReference>
<evidence type="ECO:0000259" key="2">
    <source>
        <dbReference type="PROSITE" id="PS50110"/>
    </source>
</evidence>
<feature type="domain" description="HTH LytTR-type" evidence="3">
    <location>
        <begin position="146"/>
        <end position="247"/>
    </location>
</feature>
<feature type="domain" description="Response regulatory" evidence="2">
    <location>
        <begin position="2"/>
        <end position="115"/>
    </location>
</feature>
<dbReference type="Pfam" id="PF04397">
    <property type="entry name" value="LytTR"/>
    <property type="match status" value="1"/>
</dbReference>
<dbReference type="STRING" id="760192.Halhy_4699"/>
<dbReference type="Proteomes" id="UP000008461">
    <property type="component" value="Chromosome"/>
</dbReference>
<evidence type="ECO:0000256" key="1">
    <source>
        <dbReference type="PROSITE-ProRule" id="PRU00169"/>
    </source>
</evidence>
<dbReference type="Pfam" id="PF00072">
    <property type="entry name" value="Response_reg"/>
    <property type="match status" value="1"/>
</dbReference>
<reference evidence="4 5" key="1">
    <citation type="journal article" date="2011" name="Stand. Genomic Sci.">
        <title>Complete genome sequence of Haliscomenobacter hydrossis type strain (O).</title>
        <authorList>
            <consortium name="US DOE Joint Genome Institute (JGI-PGF)"/>
            <person name="Daligault H."/>
            <person name="Lapidus A."/>
            <person name="Zeytun A."/>
            <person name="Nolan M."/>
            <person name="Lucas S."/>
            <person name="Del Rio T.G."/>
            <person name="Tice H."/>
            <person name="Cheng J.F."/>
            <person name="Tapia R."/>
            <person name="Han C."/>
            <person name="Goodwin L."/>
            <person name="Pitluck S."/>
            <person name="Liolios K."/>
            <person name="Pagani I."/>
            <person name="Ivanova N."/>
            <person name="Huntemann M."/>
            <person name="Mavromatis K."/>
            <person name="Mikhailova N."/>
            <person name="Pati A."/>
            <person name="Chen A."/>
            <person name="Palaniappan K."/>
            <person name="Land M."/>
            <person name="Hauser L."/>
            <person name="Brambilla E.M."/>
            <person name="Rohde M."/>
            <person name="Verbarg S."/>
            <person name="Goker M."/>
            <person name="Bristow J."/>
            <person name="Eisen J.A."/>
            <person name="Markowitz V."/>
            <person name="Hugenholtz P."/>
            <person name="Kyrpides N.C."/>
            <person name="Klenk H.P."/>
            <person name="Woyke T."/>
        </authorList>
    </citation>
    <scope>NUCLEOTIDE SEQUENCE [LARGE SCALE GENOMIC DNA]</scope>
    <source>
        <strain evidence="5">ATCC 27775 / DSM 1100 / LMG 10767 / O</strain>
    </source>
</reference>
<dbReference type="OrthoDB" id="2168082at2"/>
<dbReference type="PROSITE" id="PS50930">
    <property type="entry name" value="HTH_LYTTR"/>
    <property type="match status" value="1"/>
</dbReference>
<evidence type="ECO:0000313" key="4">
    <source>
        <dbReference type="EMBL" id="AEE52533.1"/>
    </source>
</evidence>
<keyword evidence="1" id="KW-0597">Phosphoprotein</keyword>
<dbReference type="InterPro" id="IPR001789">
    <property type="entry name" value="Sig_transdc_resp-reg_receiver"/>
</dbReference>
<name>F4KWQ0_HALH1</name>
<dbReference type="Gene3D" id="3.40.50.2300">
    <property type="match status" value="1"/>
</dbReference>
<dbReference type="HOGENOM" id="CLU_000445_14_1_10"/>
<feature type="modified residue" description="4-aspartylphosphate" evidence="1">
    <location>
        <position position="54"/>
    </location>
</feature>
<reference key="2">
    <citation type="submission" date="2011-04" db="EMBL/GenBank/DDBJ databases">
        <title>Complete sequence of chromosome of Haliscomenobacter hydrossis DSM 1100.</title>
        <authorList>
            <consortium name="US DOE Joint Genome Institute (JGI-PGF)"/>
            <person name="Lucas S."/>
            <person name="Han J."/>
            <person name="Lapidus A."/>
            <person name="Bruce D."/>
            <person name="Goodwin L."/>
            <person name="Pitluck S."/>
            <person name="Peters L."/>
            <person name="Kyrpides N."/>
            <person name="Mavromatis K."/>
            <person name="Ivanova N."/>
            <person name="Ovchinnikova G."/>
            <person name="Pagani I."/>
            <person name="Daligault H."/>
            <person name="Detter J.C."/>
            <person name="Han C."/>
            <person name="Land M."/>
            <person name="Hauser L."/>
            <person name="Markowitz V."/>
            <person name="Cheng J.-F."/>
            <person name="Hugenholtz P."/>
            <person name="Woyke T."/>
            <person name="Wu D."/>
            <person name="Verbarg S."/>
            <person name="Frueling A."/>
            <person name="Brambilla E."/>
            <person name="Klenk H.-P."/>
            <person name="Eisen J.A."/>
        </authorList>
    </citation>
    <scope>NUCLEOTIDE SEQUENCE</scope>
    <source>
        <strain>DSM 1100</strain>
    </source>
</reference>
<dbReference type="SMART" id="SM00850">
    <property type="entry name" value="LytTR"/>
    <property type="match status" value="1"/>
</dbReference>
<accession>F4KWQ0</accession>
<gene>
    <name evidence="4" type="ordered locus">Halhy_4699</name>
</gene>
<dbReference type="KEGG" id="hhy:Halhy_4699"/>
<dbReference type="GO" id="GO:0003677">
    <property type="term" value="F:DNA binding"/>
    <property type="evidence" value="ECO:0007669"/>
    <property type="project" value="InterPro"/>
</dbReference>
<evidence type="ECO:0000259" key="3">
    <source>
        <dbReference type="PROSITE" id="PS50930"/>
    </source>
</evidence>
<dbReference type="GO" id="GO:0000156">
    <property type="term" value="F:phosphorelay response regulator activity"/>
    <property type="evidence" value="ECO:0007669"/>
    <property type="project" value="InterPro"/>
</dbReference>
<dbReference type="RefSeq" id="WP_013767071.1">
    <property type="nucleotide sequence ID" value="NC_015510.1"/>
</dbReference>
<dbReference type="PROSITE" id="PS50110">
    <property type="entry name" value="RESPONSE_REGULATORY"/>
    <property type="match status" value="1"/>
</dbReference>
<protein>
    <submittedName>
        <fullName evidence="4">Two component transcriptional regulator, LytTR family</fullName>
    </submittedName>
</protein>
<dbReference type="SMART" id="SM00448">
    <property type="entry name" value="REC"/>
    <property type="match status" value="1"/>
</dbReference>
<keyword evidence="5" id="KW-1185">Reference proteome</keyword>
<organism evidence="4 5">
    <name type="scientific">Haliscomenobacter hydrossis (strain ATCC 27775 / DSM 1100 / LMG 10767 / O)</name>
    <dbReference type="NCBI Taxonomy" id="760192"/>
    <lineage>
        <taxon>Bacteria</taxon>
        <taxon>Pseudomonadati</taxon>
        <taxon>Bacteroidota</taxon>
        <taxon>Saprospiria</taxon>
        <taxon>Saprospirales</taxon>
        <taxon>Haliscomenobacteraceae</taxon>
        <taxon>Haliscomenobacter</taxon>
    </lineage>
</organism>
<sequence>MNTVIVDDEPLYVELLSRKLHQVAPDINIVATFNKPIDALVFLRQNPVDLLFLDVEMPEIDGFAFLDLFRPNDTPVIFVTSHEGYALKAFRYAAVDYLLKPAQANELSEAINKINRVKKEDLFSQMDVLRSAMKEIQSENSRFNRLVLNTQDKVVVLDVEEIVNIEASGPYSQFFTIDKKQYITSKPLGHYEDLLRVNNFFRLHRSHLVNLLHVNSIMKDDGVVLMRNGTQLPFTKDNISKLLENLK</sequence>
<dbReference type="InterPro" id="IPR046947">
    <property type="entry name" value="LytR-like"/>
</dbReference>